<feature type="binding site" evidence="7">
    <location>
        <position position="70"/>
    </location>
    <ligand>
        <name>Cu cation</name>
        <dbReference type="ChEBI" id="CHEBI:23378"/>
    </ligand>
</feature>
<dbReference type="GO" id="GO:0005507">
    <property type="term" value="F:copper ion binding"/>
    <property type="evidence" value="ECO:0007669"/>
    <property type="project" value="InterPro"/>
</dbReference>
<gene>
    <name evidence="9" type="ORF">ETSY1_34835</name>
</gene>
<keyword evidence="10" id="KW-1185">Reference proteome</keyword>
<feature type="binding site" evidence="7">
    <location>
        <position position="104"/>
    </location>
    <ligand>
        <name>Cu cation</name>
        <dbReference type="ChEBI" id="CHEBI:23378"/>
    </ligand>
</feature>
<feature type="binding site" evidence="7">
    <location>
        <position position="110"/>
    </location>
    <ligand>
        <name>Cu cation</name>
        <dbReference type="ChEBI" id="CHEBI:23378"/>
    </ligand>
</feature>
<evidence type="ECO:0000256" key="4">
    <source>
        <dbReference type="ARBA" id="ARBA00022764"/>
    </source>
</evidence>
<dbReference type="InterPro" id="IPR008972">
    <property type="entry name" value="Cupredoxin"/>
</dbReference>
<dbReference type="CDD" id="cd13921">
    <property type="entry name" value="Amicyanin"/>
    <property type="match status" value="1"/>
</dbReference>
<keyword evidence="4" id="KW-0574">Periplasm</keyword>
<organism evidence="9 10">
    <name type="scientific">Entotheonella factor</name>
    <dbReference type="NCBI Taxonomy" id="1429438"/>
    <lineage>
        <taxon>Bacteria</taxon>
        <taxon>Pseudomonadati</taxon>
        <taxon>Nitrospinota/Tectimicrobiota group</taxon>
        <taxon>Candidatus Tectimicrobiota</taxon>
        <taxon>Candidatus Entotheonellia</taxon>
        <taxon>Candidatus Entotheonellales</taxon>
        <taxon>Candidatus Entotheonellaceae</taxon>
        <taxon>Candidatus Entotheonella</taxon>
    </lineage>
</organism>
<accession>W4L8U3</accession>
<keyword evidence="6 7" id="KW-0186">Copper</keyword>
<keyword evidence="5" id="KW-0249">Electron transport</keyword>
<dbReference type="PANTHER" id="PTHR36507:SF1">
    <property type="entry name" value="BLL1555 PROTEIN"/>
    <property type="match status" value="1"/>
</dbReference>
<evidence type="ECO:0000256" key="7">
    <source>
        <dbReference type="PIRSR" id="PIRSR602386-1"/>
    </source>
</evidence>
<dbReference type="HOGENOM" id="CLU_084115_4_0_7"/>
<dbReference type="InterPro" id="IPR035668">
    <property type="entry name" value="Amicyanin"/>
</dbReference>
<dbReference type="InterPro" id="IPR002386">
    <property type="entry name" value="Amicyanin/Pseudoazurin"/>
</dbReference>
<protein>
    <recommendedName>
        <fullName evidence="8">Blue (type 1) copper domain-containing protein</fullName>
    </recommendedName>
</protein>
<dbReference type="PANTHER" id="PTHR36507">
    <property type="entry name" value="BLL1555 PROTEIN"/>
    <property type="match status" value="1"/>
</dbReference>
<dbReference type="InterPro" id="IPR000923">
    <property type="entry name" value="BlueCu_1"/>
</dbReference>
<comment type="caution">
    <text evidence="9">The sequence shown here is derived from an EMBL/GenBank/DDBJ whole genome shotgun (WGS) entry which is preliminary data.</text>
</comment>
<dbReference type="Proteomes" id="UP000019141">
    <property type="component" value="Unassembled WGS sequence"/>
</dbReference>
<dbReference type="EMBL" id="AZHW01001068">
    <property type="protein sequence ID" value="ETW94442.1"/>
    <property type="molecule type" value="Genomic_DNA"/>
</dbReference>
<evidence type="ECO:0000259" key="8">
    <source>
        <dbReference type="Pfam" id="PF00127"/>
    </source>
</evidence>
<feature type="domain" description="Blue (type 1) copper" evidence="8">
    <location>
        <begin position="39"/>
        <end position="117"/>
    </location>
</feature>
<evidence type="ECO:0000256" key="1">
    <source>
        <dbReference type="ARBA" id="ARBA00004418"/>
    </source>
</evidence>
<dbReference type="PRINTS" id="PR00155">
    <property type="entry name" value="AMICYANIN"/>
</dbReference>
<comment type="cofactor">
    <cofactor evidence="7">
        <name>Cu cation</name>
        <dbReference type="ChEBI" id="CHEBI:23378"/>
    </cofactor>
    <text evidence="7">Binds 1 copper ion per subunit.</text>
</comment>
<dbReference type="GO" id="GO:0009055">
    <property type="term" value="F:electron transfer activity"/>
    <property type="evidence" value="ECO:0007669"/>
    <property type="project" value="InterPro"/>
</dbReference>
<keyword evidence="3 7" id="KW-0479">Metal-binding</keyword>
<name>W4L8U3_ENTF1</name>
<dbReference type="Pfam" id="PF00127">
    <property type="entry name" value="Copper-bind"/>
    <property type="match status" value="1"/>
</dbReference>
<dbReference type="GO" id="GO:0042597">
    <property type="term" value="C:periplasmic space"/>
    <property type="evidence" value="ECO:0007669"/>
    <property type="project" value="UniProtKB-SubCell"/>
</dbReference>
<evidence type="ECO:0000313" key="10">
    <source>
        <dbReference type="Proteomes" id="UP000019141"/>
    </source>
</evidence>
<feature type="binding site" evidence="7">
    <location>
        <position position="107"/>
    </location>
    <ligand>
        <name>Cu cation</name>
        <dbReference type="ChEBI" id="CHEBI:23378"/>
    </ligand>
</feature>
<proteinExistence type="predicted"/>
<dbReference type="Gene3D" id="2.60.40.420">
    <property type="entry name" value="Cupredoxins - blue copper proteins"/>
    <property type="match status" value="1"/>
</dbReference>
<dbReference type="InterPro" id="IPR052721">
    <property type="entry name" value="ET_Amicyanin"/>
</dbReference>
<evidence type="ECO:0000256" key="6">
    <source>
        <dbReference type="ARBA" id="ARBA00023008"/>
    </source>
</evidence>
<evidence type="ECO:0000256" key="3">
    <source>
        <dbReference type="ARBA" id="ARBA00022723"/>
    </source>
</evidence>
<reference evidence="9 10" key="1">
    <citation type="journal article" date="2014" name="Nature">
        <title>An environmental bacterial taxon with a large and distinct metabolic repertoire.</title>
        <authorList>
            <person name="Wilson M.C."/>
            <person name="Mori T."/>
            <person name="Ruckert C."/>
            <person name="Uria A.R."/>
            <person name="Helf M.J."/>
            <person name="Takada K."/>
            <person name="Gernert C."/>
            <person name="Steffens U.A."/>
            <person name="Heycke N."/>
            <person name="Schmitt S."/>
            <person name="Rinke C."/>
            <person name="Helfrich E.J."/>
            <person name="Brachmann A.O."/>
            <person name="Gurgui C."/>
            <person name="Wakimoto T."/>
            <person name="Kracht M."/>
            <person name="Crusemann M."/>
            <person name="Hentschel U."/>
            <person name="Abe I."/>
            <person name="Matsunaga S."/>
            <person name="Kalinowski J."/>
            <person name="Takeyama H."/>
            <person name="Piel J."/>
        </authorList>
    </citation>
    <scope>NUCLEOTIDE SEQUENCE [LARGE SCALE GENOMIC DNA]</scope>
    <source>
        <strain evidence="10">TSY1</strain>
    </source>
</reference>
<evidence type="ECO:0000256" key="5">
    <source>
        <dbReference type="ARBA" id="ARBA00022982"/>
    </source>
</evidence>
<sequence length="117" mass="13036">MRITKWMRPWGIAVVMIAVLAAAMVPTGANPKPDGVRHRVNIQRFTFEPASLVVAPGDTVVWVNLDIVPHTITATDESWDSQTLQANGAWEMRVTEAMTGDYFCRFHPTMVGQVKVK</sequence>
<keyword evidence="2" id="KW-0813">Transport</keyword>
<comment type="subcellular location">
    <subcellularLocation>
        <location evidence="1">Periplasm</location>
    </subcellularLocation>
</comment>
<dbReference type="AlphaFoldDB" id="W4L8U3"/>
<evidence type="ECO:0000313" key="9">
    <source>
        <dbReference type="EMBL" id="ETW94442.1"/>
    </source>
</evidence>
<dbReference type="SUPFAM" id="SSF49503">
    <property type="entry name" value="Cupredoxins"/>
    <property type="match status" value="1"/>
</dbReference>
<evidence type="ECO:0000256" key="2">
    <source>
        <dbReference type="ARBA" id="ARBA00022448"/>
    </source>
</evidence>